<dbReference type="PANTHER" id="PTHR46033:SF16">
    <property type="entry name" value="AMINOTRANSFERASE-LIKE PLANT MOBILE DOMAIN-CONTAINING PROTEIN"/>
    <property type="match status" value="1"/>
</dbReference>
<feature type="compositionally biased region" description="Basic residues" evidence="1">
    <location>
        <begin position="724"/>
        <end position="737"/>
    </location>
</feature>
<organism evidence="3">
    <name type="scientific">Fagus sylvatica</name>
    <name type="common">Beechnut</name>
    <dbReference type="NCBI Taxonomy" id="28930"/>
    <lineage>
        <taxon>Eukaryota</taxon>
        <taxon>Viridiplantae</taxon>
        <taxon>Streptophyta</taxon>
        <taxon>Embryophyta</taxon>
        <taxon>Tracheophyta</taxon>
        <taxon>Spermatophyta</taxon>
        <taxon>Magnoliopsida</taxon>
        <taxon>eudicotyledons</taxon>
        <taxon>Gunneridae</taxon>
        <taxon>Pentapetalae</taxon>
        <taxon>rosids</taxon>
        <taxon>fabids</taxon>
        <taxon>Fagales</taxon>
        <taxon>Fagaceae</taxon>
        <taxon>Fagus</taxon>
    </lineage>
</organism>
<accession>A0A2N9I070</accession>
<feature type="compositionally biased region" description="Low complexity" evidence="1">
    <location>
        <begin position="638"/>
        <end position="658"/>
    </location>
</feature>
<proteinExistence type="predicted"/>
<feature type="region of interest" description="Disordered" evidence="1">
    <location>
        <begin position="603"/>
        <end position="743"/>
    </location>
</feature>
<evidence type="ECO:0000313" key="3">
    <source>
        <dbReference type="EMBL" id="SPD17423.1"/>
    </source>
</evidence>
<sequence length="978" mass="106284">MLRMRKDHWSAGLQWSLPLSGISLGGHGSFLGLFNSYFVFPITSLFPTDVAADTLLEVSTVTASPAPPPTTGERLETPVTGSMAPAEAVADVPVAFPSISREALSVAPPSSSGEANDSRESFTFPLMDPWYEIFPLFPYKSFDFCLPLEDWDWTVTAPEVAVDQAWVPCLDEISDLLIQKGDIRPVPISFEFPCAAFKDWSHWVDLEILDSEFWDNLRKAGIHWSILISQSCGMFRDTEPLHEVLRRWCPTIHTFFFAWGELTLTLEDIANHWMLPILGEFSPSDIKLSAEEEEIAVALRGYSSTRITGWPTLFLHHREVLVRRAAFIVYWLSKCIFGNSPYYTVNTLYIPLAMKISTGCCFPLAPMFLGHLYSQLDLLHDCEVEGDSCYSLLASFNTTVLQTFLWEHSASYIFAAKDKFNQPTSLIHDLKAGDHRSLAYLSTDVPVSSQEATSPSLSLAPFIKSRAFAYWEGKVARVMIPGGHRLGFYTASMSEYWQRLAHAMNGYVSSGRSSETSLSSHCKPQISNPCLSLPSQSAIAYGNSKKLGFAEWDETRNGWIAYTTHLLEGWKGLVNIVEERLIMPSKWGKGNKRDVLVDSAVEKGSKYPTHSPKKTPPKKIKVGKKSKSATLVSELGKESATTPTETATESTAAPSKAKGVATNSSRRKSGKKSVALHPSKDQRKAGTSSSSPDEEQSFAALTRSPSKKKKSVVPPPPSGAATRTRSKSGFKVTHKPSRSGDAVIVVEDSDTIADDVPTSSSGGSDPLAAAADQGEDLGKSFADSFEADIGSAEGSLSVSSDSFFDVASGSMHEEQMMFAGSVADADDVLEASELNIEFADLARHDLAIVTHASHSFEYGRDENDAIDSDAVPLSFSVPQTILTSGVIGSGALVAYVMEGVSLFRATPRLGVIPTSSFIIPASRITSDAPSVAGFPVVGEIFMPEEVRTQGFIGGESVTDLGVTLEISSNVDSTVDHGV</sequence>
<dbReference type="GO" id="GO:0010073">
    <property type="term" value="P:meristem maintenance"/>
    <property type="evidence" value="ECO:0007669"/>
    <property type="project" value="InterPro"/>
</dbReference>
<protein>
    <recommendedName>
        <fullName evidence="2">Aminotransferase-like plant mobile domain-containing protein</fullName>
    </recommendedName>
</protein>
<name>A0A2N9I070_FAGSY</name>
<dbReference type="AlphaFoldDB" id="A0A2N9I070"/>
<gene>
    <name evidence="3" type="ORF">FSB_LOCUS45305</name>
</gene>
<dbReference type="InterPro" id="IPR044824">
    <property type="entry name" value="MAIN-like"/>
</dbReference>
<dbReference type="PANTHER" id="PTHR46033">
    <property type="entry name" value="PROTEIN MAIN-LIKE 2"/>
    <property type="match status" value="1"/>
</dbReference>
<evidence type="ECO:0000256" key="1">
    <source>
        <dbReference type="SAM" id="MobiDB-lite"/>
    </source>
</evidence>
<feature type="compositionally biased region" description="Basic residues" evidence="1">
    <location>
        <begin position="611"/>
        <end position="627"/>
    </location>
</feature>
<reference evidence="3" key="1">
    <citation type="submission" date="2018-02" db="EMBL/GenBank/DDBJ databases">
        <authorList>
            <person name="Cohen D.B."/>
            <person name="Kent A.D."/>
        </authorList>
    </citation>
    <scope>NUCLEOTIDE SEQUENCE</scope>
</reference>
<dbReference type="EMBL" id="OIVN01004445">
    <property type="protein sequence ID" value="SPD17423.1"/>
    <property type="molecule type" value="Genomic_DNA"/>
</dbReference>
<dbReference type="Pfam" id="PF10536">
    <property type="entry name" value="PMD"/>
    <property type="match status" value="1"/>
</dbReference>
<evidence type="ECO:0000259" key="2">
    <source>
        <dbReference type="Pfam" id="PF10536"/>
    </source>
</evidence>
<feature type="domain" description="Aminotransferase-like plant mobile" evidence="2">
    <location>
        <begin position="228"/>
        <end position="408"/>
    </location>
</feature>
<dbReference type="InterPro" id="IPR019557">
    <property type="entry name" value="AminoTfrase-like_pln_mobile"/>
</dbReference>